<dbReference type="Pfam" id="PF08352">
    <property type="entry name" value="oligo_HPY"/>
    <property type="match status" value="2"/>
</dbReference>
<dbReference type="PANTHER" id="PTHR43776:SF7">
    <property type="entry name" value="D,D-DIPEPTIDE TRANSPORT ATP-BINDING PROTEIN DDPF-RELATED"/>
    <property type="match status" value="1"/>
</dbReference>
<sequence>MTTAPPPLLDVRELSLGVGDTGRLVVDRASFQVRAGEIVAVVGESGSGKTLAARAVLGLTPPAIRVRGGAIRVEGRDLATLKPAQLRALRGGRIGMVFQEPMTSLNPALTIGRQLEEALALHTTLDAQGRHAAIVAMLQRVGLSDPDRVLRAWPHEFSGGMRQRIMLASVMLPRPALLVADEPTTALDAVIQRDVLELMVSLTAESGTAVLMISHDLAMVARYSHRVIVMCRGEIVEQGPTEQILRAPAHPYTRQLLGAMPRRREVPAVDPADPPLVEVRRLVVDFAGRAGLLRRGRPQRALHGIDLAIRPREVVAVVGGSGSGKTTLGRVIARLQKASGGELWFDGRPVRAARGAAWAAYRRDCQMVFQDPYASLDPRMTVAQSIGEALRGTGLDREASAARVREAIQEVGLEAGHATRYPHELSGGQRQRVAIARAVVRRPRLVIADEPVSALDTTVRAQILDLFADLQRRHGFACLFISHDLAVVEQLANRVVVMHQGRIVEEGPRDQIFDCPADPYTRRLLQAIPALEPTPDGGVRLRWRHDDDTSTPGASGTASGTAA</sequence>
<dbReference type="NCBIfam" id="NF008453">
    <property type="entry name" value="PRK11308.1"/>
    <property type="match status" value="2"/>
</dbReference>
<feature type="region of interest" description="Disordered" evidence="6">
    <location>
        <begin position="532"/>
        <end position="563"/>
    </location>
</feature>
<name>A0A2W5QJK3_VARPD</name>
<evidence type="ECO:0000256" key="2">
    <source>
        <dbReference type="ARBA" id="ARBA00022448"/>
    </source>
</evidence>
<feature type="domain" description="ABC transporter" evidence="7">
    <location>
        <begin position="11"/>
        <end position="257"/>
    </location>
</feature>
<accession>A0A2W5QJK3</accession>
<evidence type="ECO:0000313" key="8">
    <source>
        <dbReference type="EMBL" id="PZQ77428.1"/>
    </source>
</evidence>
<feature type="domain" description="ABC transporter" evidence="7">
    <location>
        <begin position="279"/>
        <end position="525"/>
    </location>
</feature>
<dbReference type="PROSITE" id="PS50893">
    <property type="entry name" value="ABC_TRANSPORTER_2"/>
    <property type="match status" value="2"/>
</dbReference>
<dbReference type="Proteomes" id="UP000249135">
    <property type="component" value="Unassembled WGS sequence"/>
</dbReference>
<dbReference type="InterPro" id="IPR017871">
    <property type="entry name" value="ABC_transporter-like_CS"/>
</dbReference>
<evidence type="ECO:0000256" key="6">
    <source>
        <dbReference type="SAM" id="MobiDB-lite"/>
    </source>
</evidence>
<comment type="caution">
    <text evidence="8">The sequence shown here is derived from an EMBL/GenBank/DDBJ whole genome shotgun (WGS) entry which is preliminary data.</text>
</comment>
<comment type="similarity">
    <text evidence="1">Belongs to the ABC transporter superfamily.</text>
</comment>
<dbReference type="AlphaFoldDB" id="A0A2W5QJK3"/>
<protein>
    <submittedName>
        <fullName evidence="8">Peptide ABC transporter ATP-binding protein</fullName>
    </submittedName>
</protein>
<evidence type="ECO:0000259" key="7">
    <source>
        <dbReference type="PROSITE" id="PS50893"/>
    </source>
</evidence>
<dbReference type="EMBL" id="QFPP01000020">
    <property type="protein sequence ID" value="PZQ77428.1"/>
    <property type="molecule type" value="Genomic_DNA"/>
</dbReference>
<dbReference type="Gene3D" id="3.40.50.300">
    <property type="entry name" value="P-loop containing nucleotide triphosphate hydrolases"/>
    <property type="match status" value="2"/>
</dbReference>
<keyword evidence="2" id="KW-0813">Transport</keyword>
<evidence type="ECO:0000256" key="3">
    <source>
        <dbReference type="ARBA" id="ARBA00022475"/>
    </source>
</evidence>
<organism evidence="8 9">
    <name type="scientific">Variovorax paradoxus</name>
    <dbReference type="NCBI Taxonomy" id="34073"/>
    <lineage>
        <taxon>Bacteria</taxon>
        <taxon>Pseudomonadati</taxon>
        <taxon>Pseudomonadota</taxon>
        <taxon>Betaproteobacteria</taxon>
        <taxon>Burkholderiales</taxon>
        <taxon>Comamonadaceae</taxon>
        <taxon>Variovorax</taxon>
    </lineage>
</organism>
<evidence type="ECO:0000256" key="4">
    <source>
        <dbReference type="ARBA" id="ARBA00022741"/>
    </source>
</evidence>
<evidence type="ECO:0000313" key="9">
    <source>
        <dbReference type="Proteomes" id="UP000249135"/>
    </source>
</evidence>
<dbReference type="NCBIfam" id="NF007739">
    <property type="entry name" value="PRK10419.1"/>
    <property type="match status" value="2"/>
</dbReference>
<reference evidence="8 9" key="1">
    <citation type="submission" date="2017-08" db="EMBL/GenBank/DDBJ databases">
        <title>Infants hospitalized years apart are colonized by the same room-sourced microbial strains.</title>
        <authorList>
            <person name="Brooks B."/>
            <person name="Olm M.R."/>
            <person name="Firek B.A."/>
            <person name="Baker R."/>
            <person name="Thomas B.C."/>
            <person name="Morowitz M.J."/>
            <person name="Banfield J.F."/>
        </authorList>
    </citation>
    <scope>NUCLEOTIDE SEQUENCE [LARGE SCALE GENOMIC DNA]</scope>
    <source>
        <strain evidence="8">S2_005_003_R2_41</strain>
    </source>
</reference>
<keyword evidence="3" id="KW-0472">Membrane</keyword>
<dbReference type="Pfam" id="PF00005">
    <property type="entry name" value="ABC_tran"/>
    <property type="match status" value="2"/>
</dbReference>
<dbReference type="GO" id="GO:0005524">
    <property type="term" value="F:ATP binding"/>
    <property type="evidence" value="ECO:0007669"/>
    <property type="project" value="UniProtKB-KW"/>
</dbReference>
<feature type="compositionally biased region" description="Low complexity" evidence="6">
    <location>
        <begin position="550"/>
        <end position="563"/>
    </location>
</feature>
<dbReference type="GO" id="GO:0016887">
    <property type="term" value="F:ATP hydrolysis activity"/>
    <property type="evidence" value="ECO:0007669"/>
    <property type="project" value="InterPro"/>
</dbReference>
<dbReference type="PROSITE" id="PS00211">
    <property type="entry name" value="ABC_TRANSPORTER_1"/>
    <property type="match status" value="2"/>
</dbReference>
<dbReference type="InterPro" id="IPR013563">
    <property type="entry name" value="Oligopep_ABC_C"/>
</dbReference>
<keyword evidence="3" id="KW-1003">Cell membrane</keyword>
<evidence type="ECO:0000256" key="1">
    <source>
        <dbReference type="ARBA" id="ARBA00005417"/>
    </source>
</evidence>
<dbReference type="PANTHER" id="PTHR43776">
    <property type="entry name" value="TRANSPORT ATP-BINDING PROTEIN"/>
    <property type="match status" value="1"/>
</dbReference>
<dbReference type="GO" id="GO:0055085">
    <property type="term" value="P:transmembrane transport"/>
    <property type="evidence" value="ECO:0007669"/>
    <property type="project" value="UniProtKB-ARBA"/>
</dbReference>
<dbReference type="SUPFAM" id="SSF52540">
    <property type="entry name" value="P-loop containing nucleoside triphosphate hydrolases"/>
    <property type="match status" value="2"/>
</dbReference>
<dbReference type="InterPro" id="IPR003439">
    <property type="entry name" value="ABC_transporter-like_ATP-bd"/>
</dbReference>
<dbReference type="CDD" id="cd03257">
    <property type="entry name" value="ABC_NikE_OppD_transporters"/>
    <property type="match status" value="2"/>
</dbReference>
<keyword evidence="5 8" id="KW-0067">ATP-binding</keyword>
<keyword evidence="4" id="KW-0547">Nucleotide-binding</keyword>
<gene>
    <name evidence="8" type="ORF">DI563_03810</name>
</gene>
<dbReference type="InterPro" id="IPR003593">
    <property type="entry name" value="AAA+_ATPase"/>
</dbReference>
<dbReference type="SMART" id="SM00382">
    <property type="entry name" value="AAA"/>
    <property type="match status" value="2"/>
</dbReference>
<evidence type="ECO:0000256" key="5">
    <source>
        <dbReference type="ARBA" id="ARBA00022840"/>
    </source>
</evidence>
<proteinExistence type="inferred from homology"/>
<dbReference type="InterPro" id="IPR050319">
    <property type="entry name" value="ABC_transp_ATP-bind"/>
</dbReference>
<dbReference type="InterPro" id="IPR027417">
    <property type="entry name" value="P-loop_NTPase"/>
</dbReference>
<dbReference type="GO" id="GO:0015833">
    <property type="term" value="P:peptide transport"/>
    <property type="evidence" value="ECO:0007669"/>
    <property type="project" value="InterPro"/>
</dbReference>